<dbReference type="InterPro" id="IPR049492">
    <property type="entry name" value="BD-FAE-like_dom"/>
</dbReference>
<dbReference type="InterPro" id="IPR002925">
    <property type="entry name" value="Dienelactn_hydro"/>
</dbReference>
<sequence>MKKLLILATLAILTAGKLSGQKITRDTIDYKIIGKDTLSMIVVKPAGWENRTDIPAMVFFFGGGWNSGTYGQFFPQAKVLAQKGMVVFLPDYRVRNRQGTTPFESLSDAKSAMRFVRGHSEMLHIDESRIAAGGGSAGGHLAAACACISKYDNYGDNLNISPRPDLLVLFNPVIDNSPDGYGYDRVKDDYIYFSPMHNITEKFPDTIIMSGDKDKIVSVHTLESFRDKVSASGADCELHIFKNASHGFFNKTEKTEEFYNETVELMVNFMTRKNYITK</sequence>
<protein>
    <submittedName>
        <fullName evidence="5">Alpha/beta hydrolase fold domain-containing protein</fullName>
    </submittedName>
</protein>
<dbReference type="InterPro" id="IPR050300">
    <property type="entry name" value="GDXG_lipolytic_enzyme"/>
</dbReference>
<dbReference type="PANTHER" id="PTHR48081">
    <property type="entry name" value="AB HYDROLASE SUPERFAMILY PROTEIN C4A8.06C"/>
    <property type="match status" value="1"/>
</dbReference>
<keyword evidence="2 5" id="KW-0378">Hydrolase</keyword>
<reference evidence="5" key="1">
    <citation type="submission" date="2020-10" db="EMBL/GenBank/DDBJ databases">
        <authorList>
            <person name="Gilroy R."/>
        </authorList>
    </citation>
    <scope>NUCLEOTIDE SEQUENCE</scope>
    <source>
        <strain evidence="5">B1-13419</strain>
    </source>
</reference>
<dbReference type="Pfam" id="PF01738">
    <property type="entry name" value="DLH"/>
    <property type="match status" value="1"/>
</dbReference>
<dbReference type="Proteomes" id="UP000823757">
    <property type="component" value="Unassembled WGS sequence"/>
</dbReference>
<dbReference type="GO" id="GO:0004806">
    <property type="term" value="F:triacylglycerol lipase activity"/>
    <property type="evidence" value="ECO:0007669"/>
    <property type="project" value="TreeGrafter"/>
</dbReference>
<dbReference type="Gene3D" id="3.40.50.1820">
    <property type="entry name" value="alpha/beta hydrolase"/>
    <property type="match status" value="1"/>
</dbReference>
<evidence type="ECO:0000313" key="5">
    <source>
        <dbReference type="EMBL" id="MBO8473937.1"/>
    </source>
</evidence>
<accession>A0A9D9IK37</accession>
<evidence type="ECO:0000259" key="3">
    <source>
        <dbReference type="Pfam" id="PF01738"/>
    </source>
</evidence>
<dbReference type="EMBL" id="JADIMD010000021">
    <property type="protein sequence ID" value="MBO8473937.1"/>
    <property type="molecule type" value="Genomic_DNA"/>
</dbReference>
<reference evidence="5" key="2">
    <citation type="journal article" date="2021" name="PeerJ">
        <title>Extensive microbial diversity within the chicken gut microbiome revealed by metagenomics and culture.</title>
        <authorList>
            <person name="Gilroy R."/>
            <person name="Ravi A."/>
            <person name="Getino M."/>
            <person name="Pursley I."/>
            <person name="Horton D.L."/>
            <person name="Alikhan N.F."/>
            <person name="Baker D."/>
            <person name="Gharbi K."/>
            <person name="Hall N."/>
            <person name="Watson M."/>
            <person name="Adriaenssens E.M."/>
            <person name="Foster-Nyarko E."/>
            <person name="Jarju S."/>
            <person name="Secka A."/>
            <person name="Antonio M."/>
            <person name="Oren A."/>
            <person name="Chaudhuri R.R."/>
            <person name="La Ragione R."/>
            <person name="Hildebrand F."/>
            <person name="Pallen M.J."/>
        </authorList>
    </citation>
    <scope>NUCLEOTIDE SEQUENCE</scope>
    <source>
        <strain evidence="5">B1-13419</strain>
    </source>
</reference>
<proteinExistence type="inferred from homology"/>
<gene>
    <name evidence="5" type="ORF">IAB91_01425</name>
</gene>
<comment type="caution">
    <text evidence="5">The sequence shown here is derived from an EMBL/GenBank/DDBJ whole genome shotgun (WGS) entry which is preliminary data.</text>
</comment>
<feature type="domain" description="BD-FAE-like" evidence="4">
    <location>
        <begin position="50"/>
        <end position="158"/>
    </location>
</feature>
<dbReference type="Pfam" id="PF20434">
    <property type="entry name" value="BD-FAE"/>
    <property type="match status" value="1"/>
</dbReference>
<name>A0A9D9IK37_9BACT</name>
<evidence type="ECO:0000259" key="4">
    <source>
        <dbReference type="Pfam" id="PF20434"/>
    </source>
</evidence>
<dbReference type="SUPFAM" id="SSF53474">
    <property type="entry name" value="alpha/beta-Hydrolases"/>
    <property type="match status" value="1"/>
</dbReference>
<comment type="similarity">
    <text evidence="1">Belongs to the 'GDXG' lipolytic enzyme family.</text>
</comment>
<dbReference type="InterPro" id="IPR029058">
    <property type="entry name" value="AB_hydrolase_fold"/>
</dbReference>
<dbReference type="AlphaFoldDB" id="A0A9D9IK37"/>
<organism evidence="5 6">
    <name type="scientific">Candidatus Cryptobacteroides faecigallinarum</name>
    <dbReference type="NCBI Taxonomy" id="2840763"/>
    <lineage>
        <taxon>Bacteria</taxon>
        <taxon>Pseudomonadati</taxon>
        <taxon>Bacteroidota</taxon>
        <taxon>Bacteroidia</taxon>
        <taxon>Bacteroidales</taxon>
        <taxon>Candidatus Cryptobacteroides</taxon>
    </lineage>
</organism>
<evidence type="ECO:0000256" key="1">
    <source>
        <dbReference type="ARBA" id="ARBA00010515"/>
    </source>
</evidence>
<evidence type="ECO:0000313" key="6">
    <source>
        <dbReference type="Proteomes" id="UP000823757"/>
    </source>
</evidence>
<dbReference type="PANTHER" id="PTHR48081:SF30">
    <property type="entry name" value="ACETYL-HYDROLASE LIPR-RELATED"/>
    <property type="match status" value="1"/>
</dbReference>
<evidence type="ECO:0000256" key="2">
    <source>
        <dbReference type="ARBA" id="ARBA00022801"/>
    </source>
</evidence>
<feature type="domain" description="Dienelactone hydrolase" evidence="3">
    <location>
        <begin position="199"/>
        <end position="265"/>
    </location>
</feature>